<reference evidence="1" key="1">
    <citation type="submission" date="2018-05" db="EMBL/GenBank/DDBJ databases">
        <authorList>
            <person name="Lanie J.A."/>
            <person name="Ng W.-L."/>
            <person name="Kazmierczak K.M."/>
            <person name="Andrzejewski T.M."/>
            <person name="Davidsen T.M."/>
            <person name="Wayne K.J."/>
            <person name="Tettelin H."/>
            <person name="Glass J.I."/>
            <person name="Rusch D."/>
            <person name="Podicherti R."/>
            <person name="Tsui H.-C.T."/>
            <person name="Winkler M.E."/>
        </authorList>
    </citation>
    <scope>NUCLEOTIDE SEQUENCE</scope>
</reference>
<organism evidence="1">
    <name type="scientific">marine metagenome</name>
    <dbReference type="NCBI Taxonomy" id="408172"/>
    <lineage>
        <taxon>unclassified sequences</taxon>
        <taxon>metagenomes</taxon>
        <taxon>ecological metagenomes</taxon>
    </lineage>
</organism>
<dbReference type="AlphaFoldDB" id="A0A382G3E3"/>
<sequence length="76" mass="8502">MVNTCLISYSVEKAILNINCSVLQELWILQGGCLTVKNLWGLLTGDDRVCFLEIRLNLRRPFGGKNGCIYGLLRAT</sequence>
<dbReference type="EMBL" id="UINC01053172">
    <property type="protein sequence ID" value="SVB69372.1"/>
    <property type="molecule type" value="Genomic_DNA"/>
</dbReference>
<proteinExistence type="predicted"/>
<gene>
    <name evidence="1" type="ORF">METZ01_LOCUS222226</name>
</gene>
<name>A0A382G3E3_9ZZZZ</name>
<protein>
    <submittedName>
        <fullName evidence="1">Uncharacterized protein</fullName>
    </submittedName>
</protein>
<evidence type="ECO:0000313" key="1">
    <source>
        <dbReference type="EMBL" id="SVB69372.1"/>
    </source>
</evidence>
<accession>A0A382G3E3</accession>